<dbReference type="Pfam" id="PF08281">
    <property type="entry name" value="Sigma70_r4_2"/>
    <property type="match status" value="1"/>
</dbReference>
<evidence type="ECO:0000256" key="1">
    <source>
        <dbReference type="ARBA" id="ARBA00010641"/>
    </source>
</evidence>
<organism evidence="7 8">
    <name type="scientific">Sphingobacterium kitahiroshimense</name>
    <dbReference type="NCBI Taxonomy" id="470446"/>
    <lineage>
        <taxon>Bacteria</taxon>
        <taxon>Pseudomonadati</taxon>
        <taxon>Bacteroidota</taxon>
        <taxon>Sphingobacteriia</taxon>
        <taxon>Sphingobacteriales</taxon>
        <taxon>Sphingobacteriaceae</taxon>
        <taxon>Sphingobacterium</taxon>
    </lineage>
</organism>
<dbReference type="PANTHER" id="PTHR43133">
    <property type="entry name" value="RNA POLYMERASE ECF-TYPE SIGMA FACTO"/>
    <property type="match status" value="1"/>
</dbReference>
<dbReference type="InterPro" id="IPR039425">
    <property type="entry name" value="RNA_pol_sigma-70-like"/>
</dbReference>
<keyword evidence="2" id="KW-0805">Transcription regulation</keyword>
<gene>
    <name evidence="7" type="ORF">ABE541_04850</name>
</gene>
<dbReference type="Pfam" id="PF04542">
    <property type="entry name" value="Sigma70_r2"/>
    <property type="match status" value="1"/>
</dbReference>
<dbReference type="InterPro" id="IPR013325">
    <property type="entry name" value="RNA_pol_sigma_r2"/>
</dbReference>
<dbReference type="SUPFAM" id="SSF88946">
    <property type="entry name" value="Sigma2 domain of RNA polymerase sigma factors"/>
    <property type="match status" value="1"/>
</dbReference>
<evidence type="ECO:0000313" key="7">
    <source>
        <dbReference type="EMBL" id="MEN5376585.1"/>
    </source>
</evidence>
<dbReference type="Gene3D" id="1.10.1740.10">
    <property type="match status" value="1"/>
</dbReference>
<protein>
    <submittedName>
        <fullName evidence="7">RNA polymerase sigma-70 factor</fullName>
    </submittedName>
</protein>
<feature type="domain" description="RNA polymerase sigma-70 region 2" evidence="5">
    <location>
        <begin position="27"/>
        <end position="91"/>
    </location>
</feature>
<comment type="similarity">
    <text evidence="1">Belongs to the sigma-70 factor family. ECF subfamily.</text>
</comment>
<evidence type="ECO:0000256" key="4">
    <source>
        <dbReference type="ARBA" id="ARBA00023163"/>
    </source>
</evidence>
<dbReference type="Proteomes" id="UP001409291">
    <property type="component" value="Unassembled WGS sequence"/>
</dbReference>
<accession>A0ABV0BQ53</accession>
<dbReference type="RefSeq" id="WP_346580801.1">
    <property type="nucleotide sequence ID" value="NZ_JBDJNQ010000002.1"/>
</dbReference>
<evidence type="ECO:0000256" key="3">
    <source>
        <dbReference type="ARBA" id="ARBA00023082"/>
    </source>
</evidence>
<dbReference type="InterPro" id="IPR014284">
    <property type="entry name" value="RNA_pol_sigma-70_dom"/>
</dbReference>
<evidence type="ECO:0000313" key="8">
    <source>
        <dbReference type="Proteomes" id="UP001409291"/>
    </source>
</evidence>
<dbReference type="SUPFAM" id="SSF88659">
    <property type="entry name" value="Sigma3 and sigma4 domains of RNA polymerase sigma factors"/>
    <property type="match status" value="1"/>
</dbReference>
<dbReference type="InterPro" id="IPR014327">
    <property type="entry name" value="RNA_pol_sigma70_bacteroid"/>
</dbReference>
<dbReference type="InterPro" id="IPR013249">
    <property type="entry name" value="RNA_pol_sigma70_r4_t2"/>
</dbReference>
<dbReference type="NCBIfam" id="TIGR02985">
    <property type="entry name" value="Sig70_bacteroi1"/>
    <property type="match status" value="1"/>
</dbReference>
<keyword evidence="8" id="KW-1185">Reference proteome</keyword>
<keyword evidence="3" id="KW-0731">Sigma factor</keyword>
<proteinExistence type="inferred from homology"/>
<dbReference type="NCBIfam" id="TIGR02937">
    <property type="entry name" value="sigma70-ECF"/>
    <property type="match status" value="1"/>
</dbReference>
<evidence type="ECO:0000259" key="6">
    <source>
        <dbReference type="Pfam" id="PF08281"/>
    </source>
</evidence>
<evidence type="ECO:0000259" key="5">
    <source>
        <dbReference type="Pfam" id="PF04542"/>
    </source>
</evidence>
<feature type="domain" description="RNA polymerase sigma factor 70 region 4 type 2" evidence="6">
    <location>
        <begin position="120"/>
        <end position="171"/>
    </location>
</feature>
<name>A0ABV0BQ53_9SPHI</name>
<dbReference type="EMBL" id="JBDJNQ010000002">
    <property type="protein sequence ID" value="MEN5376585.1"/>
    <property type="molecule type" value="Genomic_DNA"/>
</dbReference>
<dbReference type="InterPro" id="IPR036388">
    <property type="entry name" value="WH-like_DNA-bd_sf"/>
</dbReference>
<dbReference type="PANTHER" id="PTHR43133:SF46">
    <property type="entry name" value="RNA POLYMERASE SIGMA-70 FACTOR ECF SUBFAMILY"/>
    <property type="match status" value="1"/>
</dbReference>
<dbReference type="InterPro" id="IPR013324">
    <property type="entry name" value="RNA_pol_sigma_r3/r4-like"/>
</dbReference>
<dbReference type="CDD" id="cd06171">
    <property type="entry name" value="Sigma70_r4"/>
    <property type="match status" value="1"/>
</dbReference>
<keyword evidence="4" id="KW-0804">Transcription</keyword>
<comment type="caution">
    <text evidence="7">The sequence shown here is derived from an EMBL/GenBank/DDBJ whole genome shotgun (WGS) entry which is preliminary data.</text>
</comment>
<dbReference type="InterPro" id="IPR007627">
    <property type="entry name" value="RNA_pol_sigma70_r2"/>
</dbReference>
<dbReference type="Gene3D" id="1.10.10.10">
    <property type="entry name" value="Winged helix-like DNA-binding domain superfamily/Winged helix DNA-binding domain"/>
    <property type="match status" value="1"/>
</dbReference>
<sequence length="192" mass="22715">MKNTQFGDDELLIKLRDNDHSALTAIYNKYWKNLYQSSYRILQDHDKCEDAIQEVFVNLWEIRSKLFIKISLKSYLYASVRYEVLRQLRRKTITEDIVNFMDTLSTDSNQELLEYKELDQQIKQIIDALPSRCQEVFKLSRLEHLSHKEIAEKLAISTKTVEYHISNALLFLRSNLGKTLSVELFMVLLLHP</sequence>
<reference evidence="7 8" key="1">
    <citation type="submission" date="2024-04" db="EMBL/GenBank/DDBJ databases">
        <title>WGS of bacteria from Torrens River.</title>
        <authorList>
            <person name="Wyrsch E.R."/>
            <person name="Drigo B."/>
        </authorList>
    </citation>
    <scope>NUCLEOTIDE SEQUENCE [LARGE SCALE GENOMIC DNA]</scope>
    <source>
        <strain evidence="7 8">TWI391</strain>
    </source>
</reference>
<evidence type="ECO:0000256" key="2">
    <source>
        <dbReference type="ARBA" id="ARBA00023015"/>
    </source>
</evidence>